<reference evidence="2" key="1">
    <citation type="journal article" date="2019" name="Int. J. Syst. Evol. Microbiol.">
        <title>The Global Catalogue of Microorganisms (GCM) 10K type strain sequencing project: providing services to taxonomists for standard genome sequencing and annotation.</title>
        <authorList>
            <consortium name="The Broad Institute Genomics Platform"/>
            <consortium name="The Broad Institute Genome Sequencing Center for Infectious Disease"/>
            <person name="Wu L."/>
            <person name="Ma J."/>
        </authorList>
    </citation>
    <scope>NUCLEOTIDE SEQUENCE [LARGE SCALE GENOMIC DNA]</scope>
    <source>
        <strain evidence="2">CCUG 2113</strain>
    </source>
</reference>
<accession>A0ABV8DGK9</accession>
<organism evidence="1 2">
    <name type="scientific">Acidovorax facilis</name>
    <dbReference type="NCBI Taxonomy" id="12917"/>
    <lineage>
        <taxon>Bacteria</taxon>
        <taxon>Pseudomonadati</taxon>
        <taxon>Pseudomonadota</taxon>
        <taxon>Betaproteobacteria</taxon>
        <taxon>Burkholderiales</taxon>
        <taxon>Comamonadaceae</taxon>
        <taxon>Acidovorax</taxon>
    </lineage>
</organism>
<keyword evidence="2" id="KW-1185">Reference proteome</keyword>
<comment type="caution">
    <text evidence="1">The sequence shown here is derived from an EMBL/GenBank/DDBJ whole genome shotgun (WGS) entry which is preliminary data.</text>
</comment>
<evidence type="ECO:0000313" key="2">
    <source>
        <dbReference type="Proteomes" id="UP001595693"/>
    </source>
</evidence>
<protein>
    <submittedName>
        <fullName evidence="1">Uncharacterized protein</fullName>
    </submittedName>
</protein>
<sequence length="236" mass="26837">MLEDYFSLQLKFATHYAAKAAVPLDVAIDRCTNLRRRLNLWGDTGGSRWKLFLNKVKSAVDDRAEQVALCAEFQQSLSYIEVKRSFGCFSYDPPDAYGTLRIHFVAPDGINSSPLAIENSSARRADLQELISHVQRTEPRATTVRGVSWLYNLQAYKRLFPTAYSASVQSARFPLHLNGSSTWGQVLNWRQEVKPDVRDQLLVRLNDMEVATPWLVFPLQALAATSQIEVFYDQFT</sequence>
<proteinExistence type="predicted"/>
<name>A0ABV8DGK9_9BURK</name>
<gene>
    <name evidence="1" type="ORF">ACFOW3_24040</name>
</gene>
<evidence type="ECO:0000313" key="1">
    <source>
        <dbReference type="EMBL" id="MFC3937706.1"/>
    </source>
</evidence>
<dbReference type="RefSeq" id="WP_238385689.1">
    <property type="nucleotide sequence ID" value="NZ_JAMXAX010000064.1"/>
</dbReference>
<dbReference type="Proteomes" id="UP001595693">
    <property type="component" value="Unassembled WGS sequence"/>
</dbReference>
<dbReference type="EMBL" id="JBHSAJ010000070">
    <property type="protein sequence ID" value="MFC3937706.1"/>
    <property type="molecule type" value="Genomic_DNA"/>
</dbReference>